<organism evidence="1 2">
    <name type="scientific">Halococcus thailandensis JCM 13552</name>
    <dbReference type="NCBI Taxonomy" id="1227457"/>
    <lineage>
        <taxon>Archaea</taxon>
        <taxon>Methanobacteriati</taxon>
        <taxon>Methanobacteriota</taxon>
        <taxon>Stenosarchaea group</taxon>
        <taxon>Halobacteria</taxon>
        <taxon>Halobacteriales</taxon>
        <taxon>Halococcaceae</taxon>
        <taxon>Halococcus</taxon>
    </lineage>
</organism>
<evidence type="ECO:0000313" key="2">
    <source>
        <dbReference type="Proteomes" id="UP000011680"/>
    </source>
</evidence>
<dbReference type="SUPFAM" id="SSF50118">
    <property type="entry name" value="Cell growth inhibitor/plasmid maintenance toxic component"/>
    <property type="match status" value="1"/>
</dbReference>
<dbReference type="eggNOG" id="arCOG03403">
    <property type="taxonomic scope" value="Archaea"/>
</dbReference>
<keyword evidence="2" id="KW-1185">Reference proteome</keyword>
<reference evidence="1 2" key="1">
    <citation type="journal article" date="2014" name="PLoS Genet.">
        <title>Phylogenetically driven sequencing of extremely halophilic archaea reveals strategies for static and dynamic osmo-response.</title>
        <authorList>
            <person name="Becker E.A."/>
            <person name="Seitzer P.M."/>
            <person name="Tritt A."/>
            <person name="Larsen D."/>
            <person name="Krusor M."/>
            <person name="Yao A.I."/>
            <person name="Wu D."/>
            <person name="Madern D."/>
            <person name="Eisen J.A."/>
            <person name="Darling A.E."/>
            <person name="Facciotti M.T."/>
        </authorList>
    </citation>
    <scope>NUCLEOTIDE SEQUENCE [LARGE SCALE GENOMIC DNA]</scope>
    <source>
        <strain evidence="1 2">JCM 13552</strain>
    </source>
</reference>
<dbReference type="STRING" id="1227457.C451_10945"/>
<dbReference type="Proteomes" id="UP000011680">
    <property type="component" value="Unassembled WGS sequence"/>
</dbReference>
<dbReference type="AlphaFoldDB" id="M0N4S2"/>
<protein>
    <recommendedName>
        <fullName evidence="3">PemK family protein</fullName>
    </recommendedName>
</protein>
<dbReference type="PATRIC" id="fig|1227457.3.peg.2055"/>
<sequence>MSVERGDVVWSDDPFKDGAAGRPWLVLNDEMHPFGDEQHMAVALSTSGHDAAIPIREADWIDGGTPKRSYVLPWAIHSPQRADVTHRQGRLDAAIVTRTVEQLLAYIEPDE</sequence>
<gene>
    <name evidence="1" type="ORF">C451_10945</name>
</gene>
<proteinExistence type="predicted"/>
<comment type="caution">
    <text evidence="1">The sequence shown here is derived from an EMBL/GenBank/DDBJ whole genome shotgun (WGS) entry which is preliminary data.</text>
</comment>
<dbReference type="EMBL" id="AOMF01000155">
    <property type="protein sequence ID" value="EMA52932.1"/>
    <property type="molecule type" value="Genomic_DNA"/>
</dbReference>
<dbReference type="OrthoDB" id="315488at2157"/>
<accession>M0N4S2</accession>
<evidence type="ECO:0000313" key="1">
    <source>
        <dbReference type="EMBL" id="EMA52932.1"/>
    </source>
</evidence>
<name>M0N4S2_9EURY</name>
<dbReference type="RefSeq" id="WP_007740417.1">
    <property type="nucleotide sequence ID" value="NZ_AOMF01000155.1"/>
</dbReference>
<evidence type="ECO:0008006" key="3">
    <source>
        <dbReference type="Google" id="ProtNLM"/>
    </source>
</evidence>